<dbReference type="InterPro" id="IPR032371">
    <property type="entry name" value="DUF4873"/>
</dbReference>
<dbReference type="Proteomes" id="UP000677913">
    <property type="component" value="Unassembled WGS sequence"/>
</dbReference>
<organism evidence="3 4">
    <name type="scientific">Actinocrinis puniceicyclus</name>
    <dbReference type="NCBI Taxonomy" id="977794"/>
    <lineage>
        <taxon>Bacteria</taxon>
        <taxon>Bacillati</taxon>
        <taxon>Actinomycetota</taxon>
        <taxon>Actinomycetes</taxon>
        <taxon>Catenulisporales</taxon>
        <taxon>Actinospicaceae</taxon>
        <taxon>Actinocrinis</taxon>
    </lineage>
</organism>
<dbReference type="AlphaFoldDB" id="A0A8J8BFX1"/>
<sequence>MADSPGDDGYRGPATLVLTAVPSAPELAVQVDLRGYFQPIDGRYHWHGRIAAHDELTAALASGRGPATLTTPHGSAPCEISEPDPWNRYRVTGASTPPFPTAFAADASPEHRN</sequence>
<keyword evidence="4" id="KW-1185">Reference proteome</keyword>
<dbReference type="EMBL" id="JAGSXH010000326">
    <property type="protein sequence ID" value="MBS2967120.1"/>
    <property type="molecule type" value="Genomic_DNA"/>
</dbReference>
<feature type="domain" description="DUF4873" evidence="2">
    <location>
        <begin position="7"/>
        <end position="100"/>
    </location>
</feature>
<feature type="non-terminal residue" evidence="3">
    <location>
        <position position="113"/>
    </location>
</feature>
<dbReference type="RefSeq" id="WP_211472820.1">
    <property type="nucleotide sequence ID" value="NZ_JAGSXH010000326.1"/>
</dbReference>
<proteinExistence type="predicted"/>
<comment type="caution">
    <text evidence="3">The sequence shown here is derived from an EMBL/GenBank/DDBJ whole genome shotgun (WGS) entry which is preliminary data.</text>
</comment>
<evidence type="ECO:0000259" key="2">
    <source>
        <dbReference type="Pfam" id="PF16170"/>
    </source>
</evidence>
<gene>
    <name evidence="3" type="ORF">KGA66_29080</name>
</gene>
<name>A0A8J8BFX1_9ACTN</name>
<evidence type="ECO:0000313" key="4">
    <source>
        <dbReference type="Proteomes" id="UP000677913"/>
    </source>
</evidence>
<dbReference type="Pfam" id="PF16170">
    <property type="entry name" value="DUF4873"/>
    <property type="match status" value="1"/>
</dbReference>
<evidence type="ECO:0000256" key="1">
    <source>
        <dbReference type="SAM" id="MobiDB-lite"/>
    </source>
</evidence>
<reference evidence="3" key="1">
    <citation type="submission" date="2021-04" db="EMBL/GenBank/DDBJ databases">
        <title>Genome based classification of Actinospica acidithermotolerans sp. nov., an actinobacterium isolated from an Indonesian hot spring.</title>
        <authorList>
            <person name="Kusuma A.B."/>
            <person name="Putra K.E."/>
            <person name="Nafisah S."/>
            <person name="Loh J."/>
            <person name="Nouioui I."/>
            <person name="Goodfellow M."/>
        </authorList>
    </citation>
    <scope>NUCLEOTIDE SEQUENCE</scope>
    <source>
        <strain evidence="3">DSM 45618</strain>
    </source>
</reference>
<protein>
    <submittedName>
        <fullName evidence="3">DUF4873 domain-containing protein</fullName>
    </submittedName>
</protein>
<evidence type="ECO:0000313" key="3">
    <source>
        <dbReference type="EMBL" id="MBS2967120.1"/>
    </source>
</evidence>
<accession>A0A8J8BFX1</accession>
<feature type="region of interest" description="Disordered" evidence="1">
    <location>
        <begin position="64"/>
        <end position="113"/>
    </location>
</feature>